<organism evidence="11 12">
    <name type="scientific">Patiria miniata</name>
    <name type="common">Bat star</name>
    <name type="synonym">Asterina miniata</name>
    <dbReference type="NCBI Taxonomy" id="46514"/>
    <lineage>
        <taxon>Eukaryota</taxon>
        <taxon>Metazoa</taxon>
        <taxon>Echinodermata</taxon>
        <taxon>Eleutherozoa</taxon>
        <taxon>Asterozoa</taxon>
        <taxon>Asteroidea</taxon>
        <taxon>Valvatacea</taxon>
        <taxon>Valvatida</taxon>
        <taxon>Asterinidae</taxon>
        <taxon>Patiria</taxon>
    </lineage>
</organism>
<dbReference type="Proteomes" id="UP000887568">
    <property type="component" value="Unplaced"/>
</dbReference>
<dbReference type="GO" id="GO:0005737">
    <property type="term" value="C:cytoplasm"/>
    <property type="evidence" value="ECO:0007669"/>
    <property type="project" value="TreeGrafter"/>
</dbReference>
<dbReference type="GO" id="GO:0000256">
    <property type="term" value="P:allantoin catabolic process"/>
    <property type="evidence" value="ECO:0007669"/>
    <property type="project" value="InterPro"/>
</dbReference>
<proteinExistence type="inferred from homology"/>
<dbReference type="FunFam" id="3.20.20.140:FF:000032">
    <property type="entry name" value="Allantoinase Dal1"/>
    <property type="match status" value="1"/>
</dbReference>
<sequence length="459" mass="50626">MTSVRVRSRRVLLRDNATIGPAVVEITNGKITRIMEGKGYNGHWDAQKDIDAGSHLVMPGIVDSHVHVNEPGRTEWEGYETATKAAAAGGITTIVDMPLNCIPSTITLDAFRTKLDYAAKMAYVDVAFWGGVVPGNQLELKPMIRAGISGFKCFLIHSGVDEFPHVTEADLHKAMKELQGTDSVLLFHAEVETNLPPDESETSPTAYETFLKSRPKAMENEAIRLVARLCLQYRVPCHIVHLSSAEALPIILDARKQGAPITVETCHHYLSLDAETVPSGATQFKCCPPIREQENQARLWSAVNNGDIDLIVSDHSPCTADLKLTQEGDFMKAWGGISSLQFGLSLFWTGSRSRGMHIHELVRLMCERTALLAGLADRKGQLKVGMDGDLVIWDPEAEFQVTRDKIQHRNKLTPYEGKVLKGVIHKTLVRGQAVYDRGQHSQAPLGKLLFRGQHASSNL</sequence>
<dbReference type="GO" id="GO:0004038">
    <property type="term" value="F:allantoinase activity"/>
    <property type="evidence" value="ECO:0007669"/>
    <property type="project" value="UniProtKB-EC"/>
</dbReference>
<dbReference type="PANTHER" id="PTHR43668:SF2">
    <property type="entry name" value="ALLANTOINASE"/>
    <property type="match status" value="1"/>
</dbReference>
<dbReference type="EnsemblMetazoa" id="XM_038206203.1">
    <property type="protein sequence ID" value="XP_038062131.1"/>
    <property type="gene ID" value="LOC119732620"/>
</dbReference>
<dbReference type="GO" id="GO:0006145">
    <property type="term" value="P:purine nucleobase catabolic process"/>
    <property type="evidence" value="ECO:0007669"/>
    <property type="project" value="TreeGrafter"/>
</dbReference>
<keyword evidence="7" id="KW-0479">Metal-binding</keyword>
<evidence type="ECO:0000256" key="4">
    <source>
        <dbReference type="ARBA" id="ARBA00010368"/>
    </source>
</evidence>
<comment type="catalytic activity">
    <reaction evidence="1">
        <text>(S)-allantoin + H2O = allantoate + H(+)</text>
        <dbReference type="Rhea" id="RHEA:17029"/>
        <dbReference type="ChEBI" id="CHEBI:15377"/>
        <dbReference type="ChEBI" id="CHEBI:15378"/>
        <dbReference type="ChEBI" id="CHEBI:15678"/>
        <dbReference type="ChEBI" id="CHEBI:17536"/>
        <dbReference type="EC" id="3.5.2.5"/>
    </reaction>
</comment>
<dbReference type="EC" id="3.5.2.5" evidence="6"/>
<name>A0A914AF38_PATMI</name>
<accession>A0A914AF38</accession>
<evidence type="ECO:0000256" key="6">
    <source>
        <dbReference type="ARBA" id="ARBA00012863"/>
    </source>
</evidence>
<dbReference type="InterPro" id="IPR002195">
    <property type="entry name" value="Dihydroorotase_CS"/>
</dbReference>
<keyword evidence="8" id="KW-0378">Hydrolase</keyword>
<dbReference type="Pfam" id="PF01979">
    <property type="entry name" value="Amidohydro_1"/>
    <property type="match status" value="1"/>
</dbReference>
<feature type="domain" description="Amidohydrolase-related" evidence="10">
    <location>
        <begin position="56"/>
        <end position="434"/>
    </location>
</feature>
<evidence type="ECO:0000256" key="1">
    <source>
        <dbReference type="ARBA" id="ARBA00001756"/>
    </source>
</evidence>
<evidence type="ECO:0000256" key="2">
    <source>
        <dbReference type="ARBA" id="ARBA00001947"/>
    </source>
</evidence>
<dbReference type="OMA" id="SRLHVCH"/>
<evidence type="ECO:0000313" key="11">
    <source>
        <dbReference type="EnsemblMetazoa" id="XP_038062131.1"/>
    </source>
</evidence>
<dbReference type="NCBIfam" id="TIGR03178">
    <property type="entry name" value="allantoinase"/>
    <property type="match status" value="1"/>
</dbReference>
<dbReference type="GO" id="GO:0008270">
    <property type="term" value="F:zinc ion binding"/>
    <property type="evidence" value="ECO:0007669"/>
    <property type="project" value="InterPro"/>
</dbReference>
<evidence type="ECO:0000256" key="3">
    <source>
        <dbReference type="ARBA" id="ARBA00004968"/>
    </source>
</evidence>
<comment type="cofactor">
    <cofactor evidence="2">
        <name>Zn(2+)</name>
        <dbReference type="ChEBI" id="CHEBI:29105"/>
    </cofactor>
</comment>
<protein>
    <recommendedName>
        <fullName evidence="6">allantoinase</fullName>
        <ecNumber evidence="6">3.5.2.5</ecNumber>
    </recommendedName>
</protein>
<dbReference type="InterPro" id="IPR006680">
    <property type="entry name" value="Amidohydro-rel"/>
</dbReference>
<dbReference type="GO" id="GO:0050897">
    <property type="term" value="F:cobalt ion binding"/>
    <property type="evidence" value="ECO:0007669"/>
    <property type="project" value="InterPro"/>
</dbReference>
<dbReference type="OrthoDB" id="1924787at2759"/>
<reference evidence="11" key="1">
    <citation type="submission" date="2022-11" db="UniProtKB">
        <authorList>
            <consortium name="EnsemblMetazoa"/>
        </authorList>
    </citation>
    <scope>IDENTIFICATION</scope>
</reference>
<dbReference type="InterPro" id="IPR050138">
    <property type="entry name" value="DHOase/Allantoinase_Hydrolase"/>
</dbReference>
<keyword evidence="9" id="KW-0862">Zinc</keyword>
<evidence type="ECO:0000256" key="7">
    <source>
        <dbReference type="ARBA" id="ARBA00022723"/>
    </source>
</evidence>
<dbReference type="SUPFAM" id="SSF51556">
    <property type="entry name" value="Metallo-dependent hydrolases"/>
    <property type="match status" value="1"/>
</dbReference>
<dbReference type="GeneID" id="119732620"/>
<dbReference type="SUPFAM" id="SSF51338">
    <property type="entry name" value="Composite domain of metallo-dependent hydrolases"/>
    <property type="match status" value="1"/>
</dbReference>
<evidence type="ECO:0000259" key="10">
    <source>
        <dbReference type="Pfam" id="PF01979"/>
    </source>
</evidence>
<dbReference type="InterPro" id="IPR011059">
    <property type="entry name" value="Metal-dep_hydrolase_composite"/>
</dbReference>
<dbReference type="PANTHER" id="PTHR43668">
    <property type="entry name" value="ALLANTOINASE"/>
    <property type="match status" value="1"/>
</dbReference>
<evidence type="ECO:0000256" key="5">
    <source>
        <dbReference type="ARBA" id="ARBA00011881"/>
    </source>
</evidence>
<dbReference type="InterPro" id="IPR017593">
    <property type="entry name" value="Allantoinase"/>
</dbReference>
<dbReference type="InterPro" id="IPR032466">
    <property type="entry name" value="Metal_Hydrolase"/>
</dbReference>
<comment type="pathway">
    <text evidence="3">Nitrogen metabolism; (S)-allantoin degradation; allantoate from (S)-allantoin: step 1/1.</text>
</comment>
<keyword evidence="12" id="KW-1185">Reference proteome</keyword>
<comment type="subunit">
    <text evidence="5">Homotetramer.</text>
</comment>
<comment type="similarity">
    <text evidence="4">Belongs to the metallo-dependent hydrolases superfamily. Allantoinase family.</text>
</comment>
<dbReference type="AlphaFoldDB" id="A0A914AF38"/>
<dbReference type="Gene3D" id="3.20.20.140">
    <property type="entry name" value="Metal-dependent hydrolases"/>
    <property type="match status" value="1"/>
</dbReference>
<dbReference type="PROSITE" id="PS00482">
    <property type="entry name" value="DIHYDROOROTASE_1"/>
    <property type="match status" value="1"/>
</dbReference>
<evidence type="ECO:0000256" key="9">
    <source>
        <dbReference type="ARBA" id="ARBA00022833"/>
    </source>
</evidence>
<evidence type="ECO:0000256" key="8">
    <source>
        <dbReference type="ARBA" id="ARBA00022801"/>
    </source>
</evidence>
<dbReference type="RefSeq" id="XP_038062131.1">
    <property type="nucleotide sequence ID" value="XM_038206203.1"/>
</dbReference>
<evidence type="ECO:0000313" key="12">
    <source>
        <dbReference type="Proteomes" id="UP000887568"/>
    </source>
</evidence>